<dbReference type="PANTHER" id="PTHR11136:SF16">
    <property type="entry name" value="FOLYLPOLYGLUTAMATE SYNTHASE"/>
    <property type="match status" value="1"/>
</dbReference>
<keyword evidence="6" id="KW-1185">Reference proteome</keyword>
<keyword evidence="4" id="KW-0067">ATP-binding</keyword>
<evidence type="ECO:0000256" key="3">
    <source>
        <dbReference type="ARBA" id="ARBA00022741"/>
    </source>
</evidence>
<evidence type="ECO:0000313" key="6">
    <source>
        <dbReference type="Proteomes" id="UP000266723"/>
    </source>
</evidence>
<dbReference type="Proteomes" id="UP000266723">
    <property type="component" value="Unassembled WGS sequence"/>
</dbReference>
<evidence type="ECO:0000256" key="4">
    <source>
        <dbReference type="ARBA" id="ARBA00022840"/>
    </source>
</evidence>
<keyword evidence="2" id="KW-0436">Ligase</keyword>
<dbReference type="Gene3D" id="3.40.1190.10">
    <property type="entry name" value="Mur-like, catalytic domain"/>
    <property type="match status" value="1"/>
</dbReference>
<dbReference type="InterPro" id="IPR036565">
    <property type="entry name" value="Mur-like_cat_sf"/>
</dbReference>
<comment type="caution">
    <text evidence="5">The sequence shown here is derived from an EMBL/GenBank/DDBJ whole genome shotgun (WGS) entry which is preliminary data.</text>
</comment>
<accession>A0ABQ7C9E2</accession>
<comment type="similarity">
    <text evidence="1">Belongs to the folylpolyglutamate synthase family.</text>
</comment>
<keyword evidence="3" id="KW-0547">Nucleotide-binding</keyword>
<reference evidence="5 6" key="1">
    <citation type="journal article" date="2020" name="BMC Genomics">
        <title>Intraspecific diversification of the crop wild relative Brassica cretica Lam. using demographic model selection.</title>
        <authorList>
            <person name="Kioukis A."/>
            <person name="Michalopoulou V.A."/>
            <person name="Briers L."/>
            <person name="Pirintsos S."/>
            <person name="Studholme D.J."/>
            <person name="Pavlidis P."/>
            <person name="Sarris P.F."/>
        </authorList>
    </citation>
    <scope>NUCLEOTIDE SEQUENCE [LARGE SCALE GENOMIC DNA]</scope>
    <source>
        <strain evidence="6">cv. PFS-1207/04</strain>
    </source>
</reference>
<evidence type="ECO:0000256" key="2">
    <source>
        <dbReference type="ARBA" id="ARBA00022598"/>
    </source>
</evidence>
<organism evidence="5 6">
    <name type="scientific">Brassica cretica</name>
    <name type="common">Mustard</name>
    <dbReference type="NCBI Taxonomy" id="69181"/>
    <lineage>
        <taxon>Eukaryota</taxon>
        <taxon>Viridiplantae</taxon>
        <taxon>Streptophyta</taxon>
        <taxon>Embryophyta</taxon>
        <taxon>Tracheophyta</taxon>
        <taxon>Spermatophyta</taxon>
        <taxon>Magnoliopsida</taxon>
        <taxon>eudicotyledons</taxon>
        <taxon>Gunneridae</taxon>
        <taxon>Pentapetalae</taxon>
        <taxon>rosids</taxon>
        <taxon>malvids</taxon>
        <taxon>Brassicales</taxon>
        <taxon>Brassicaceae</taxon>
        <taxon>Brassiceae</taxon>
        <taxon>Brassica</taxon>
    </lineage>
</organism>
<dbReference type="PANTHER" id="PTHR11136">
    <property type="entry name" value="FOLYLPOLYGLUTAMATE SYNTHASE-RELATED"/>
    <property type="match status" value="1"/>
</dbReference>
<name>A0ABQ7C9E2_BRACR</name>
<evidence type="ECO:0008006" key="7">
    <source>
        <dbReference type="Google" id="ProtNLM"/>
    </source>
</evidence>
<dbReference type="SUPFAM" id="SSF53623">
    <property type="entry name" value="MurD-like peptide ligases, catalytic domain"/>
    <property type="match status" value="1"/>
</dbReference>
<dbReference type="InterPro" id="IPR001645">
    <property type="entry name" value="Folylpolyglutamate_synth"/>
</dbReference>
<gene>
    <name evidence="5" type="ORF">DY000_02000244</name>
</gene>
<evidence type="ECO:0000313" key="5">
    <source>
        <dbReference type="EMBL" id="KAF3548336.1"/>
    </source>
</evidence>
<proteinExistence type="inferred from homology"/>
<evidence type="ECO:0000256" key="1">
    <source>
        <dbReference type="ARBA" id="ARBA00008276"/>
    </source>
</evidence>
<dbReference type="EMBL" id="QGKV02000832">
    <property type="protein sequence ID" value="KAF3548336.1"/>
    <property type="molecule type" value="Genomic_DNA"/>
</dbReference>
<protein>
    <recommendedName>
        <fullName evidence="7">Folylpoly-gamma-glutamate synthetase</fullName>
    </recommendedName>
</protein>
<sequence>MKPVDSIQLKSNHFTQRSLTSSNFTKAKLKAVKAAPRIANGLVIRARPERVDVAILEVGLGGKLDSTNSVQKPVVCGVSSLGYDHMEILGDTLDKIAGEKAGIFKLAVPAITVPQPDEAMCVLEEKASQLNVNLQVVQPLTARQLSGQKLGLDGEHQYLNAGLAVSLASTWLQQVGKLEVPSLTQTAMY</sequence>